<evidence type="ECO:0000259" key="1">
    <source>
        <dbReference type="Pfam" id="PF13460"/>
    </source>
</evidence>
<dbReference type="PANTHER" id="PTHR14097">
    <property type="entry name" value="OXIDOREDUCTASE HTATIP2"/>
    <property type="match status" value="1"/>
</dbReference>
<evidence type="ECO:0000313" key="3">
    <source>
        <dbReference type="Proteomes" id="UP000238220"/>
    </source>
</evidence>
<feature type="domain" description="NAD(P)-binding" evidence="1">
    <location>
        <begin position="44"/>
        <end position="162"/>
    </location>
</feature>
<dbReference type="EMBL" id="PSNW01000002">
    <property type="protein sequence ID" value="PPE74954.1"/>
    <property type="molecule type" value="Genomic_DNA"/>
</dbReference>
<comment type="caution">
    <text evidence="2">The sequence shown here is derived from an EMBL/GenBank/DDBJ whole genome shotgun (WGS) entry which is preliminary data.</text>
</comment>
<dbReference type="PANTHER" id="PTHR14097:SF7">
    <property type="entry name" value="OXIDOREDUCTASE HTATIP2"/>
    <property type="match status" value="1"/>
</dbReference>
<name>A0A2S5TIZ2_9GAMM</name>
<dbReference type="OrthoDB" id="9798632at2"/>
<proteinExistence type="predicted"/>
<accession>A0A2S5TIZ2</accession>
<dbReference type="Gene3D" id="3.40.50.720">
    <property type="entry name" value="NAD(P)-binding Rossmann-like Domain"/>
    <property type="match status" value="1"/>
</dbReference>
<gene>
    <name evidence="2" type="ORF">C3942_04565</name>
</gene>
<dbReference type="Proteomes" id="UP000238220">
    <property type="component" value="Unassembled WGS sequence"/>
</dbReference>
<dbReference type="Pfam" id="PF13460">
    <property type="entry name" value="NAD_binding_10"/>
    <property type="match status" value="1"/>
</dbReference>
<dbReference type="SUPFAM" id="SSF51735">
    <property type="entry name" value="NAD(P)-binding Rossmann-fold domains"/>
    <property type="match status" value="1"/>
</dbReference>
<organism evidence="2 3">
    <name type="scientific">Solimonas fluminis</name>
    <dbReference type="NCBI Taxonomy" id="2086571"/>
    <lineage>
        <taxon>Bacteria</taxon>
        <taxon>Pseudomonadati</taxon>
        <taxon>Pseudomonadota</taxon>
        <taxon>Gammaproteobacteria</taxon>
        <taxon>Nevskiales</taxon>
        <taxon>Nevskiaceae</taxon>
        <taxon>Solimonas</taxon>
    </lineage>
</organism>
<reference evidence="2 3" key="1">
    <citation type="submission" date="2018-02" db="EMBL/GenBank/DDBJ databases">
        <title>Genome sequencing of Solimonas sp. HR-BB.</title>
        <authorList>
            <person name="Lee Y."/>
            <person name="Jeon C.O."/>
        </authorList>
    </citation>
    <scope>NUCLEOTIDE SEQUENCE [LARGE SCALE GENOMIC DNA]</scope>
    <source>
        <strain evidence="2 3">HR-BB</strain>
    </source>
</reference>
<dbReference type="InterPro" id="IPR036291">
    <property type="entry name" value="NAD(P)-bd_dom_sf"/>
</dbReference>
<dbReference type="AlphaFoldDB" id="A0A2S5TIZ2"/>
<evidence type="ECO:0000313" key="2">
    <source>
        <dbReference type="EMBL" id="PPE74954.1"/>
    </source>
</evidence>
<sequence length="249" mass="26797">MGHPWRQAAFDQPTPPQFQYRRLHCRPSIEDSTVNETKTALLAGATGAVGQKLLPLLLASPDYGRIKVIGRRPPAQRHPKLEAISSDFGDLPALGASLAADDVYCCLGTTQGKAGRDGLERVDHDYVLALAAAALAQGARQFLVVSAIGASVHSPSFYSRVKGRMEQGLAALGYPSLRIVQPSLLLGERDEHRPGEAFAQKLSPLLSPLLAGPLAKYRPITTQAVAEALLTLSRRPYQGTRIHTLPLRG</sequence>
<keyword evidence="3" id="KW-1185">Reference proteome</keyword>
<protein>
    <recommendedName>
        <fullName evidence="1">NAD(P)-binding domain-containing protein</fullName>
    </recommendedName>
</protein>
<dbReference type="InterPro" id="IPR016040">
    <property type="entry name" value="NAD(P)-bd_dom"/>
</dbReference>